<evidence type="ECO:0000256" key="5">
    <source>
        <dbReference type="ARBA" id="ARBA00023136"/>
    </source>
</evidence>
<evidence type="ECO:0000256" key="4">
    <source>
        <dbReference type="ARBA" id="ARBA00022989"/>
    </source>
</evidence>
<keyword evidence="5 7" id="KW-0472">Membrane</keyword>
<dbReference type="Proteomes" id="UP000285961">
    <property type="component" value="Unassembled WGS sequence"/>
</dbReference>
<comment type="subcellular location">
    <subcellularLocation>
        <location evidence="1">Membrane</location>
        <topology evidence="1">Single-pass membrane protein</topology>
    </subcellularLocation>
</comment>
<sequence>MRERRANMPRALKDMRGFTLTELLVVVAIIVLLTSIVVPNLAGRLTLARMHAAEDQIAELETALAAYHADFGTYPGDVFPTEDKNNNGVLDQGEDIGVDIDGNGDIDYAKATGTPPVGNNRLDRGDGVVNIDDLEWALRTTAKNGPYLDSIPLDPWGNRFVYYAPLTRPTNTADYLYIAPETMRREDGLIGGTPNGRLDGNKKPRDGIDTVAEGTEDAGIGLYSTTADASELGDNFTTKYAGADNGILDHGDDDNKDGTIQTYYPVQASPAPQQEQALEFGNADMSPDGLTRNLGYYIYCVGRNEIDETATGYEDIGSLNGDGKSDSYLNKDYTATGGTDDRLYTFRPGGSLAQFSEDINTDTTLDTGYEDTGNDGIPGTKDFSEDDGELGANEDFLGSASGSYNANDRFDIGGDDINSWNKKKPWRDHSSYGG</sequence>
<dbReference type="InterPro" id="IPR012902">
    <property type="entry name" value="N_methyl_site"/>
</dbReference>
<evidence type="ECO:0000256" key="1">
    <source>
        <dbReference type="ARBA" id="ARBA00004167"/>
    </source>
</evidence>
<feature type="transmembrane region" description="Helical" evidence="7">
    <location>
        <begin position="20"/>
        <end position="42"/>
    </location>
</feature>
<dbReference type="Gene3D" id="3.30.700.10">
    <property type="entry name" value="Glycoprotein, Type 4 Pilin"/>
    <property type="match status" value="1"/>
</dbReference>
<dbReference type="PANTHER" id="PTHR30093">
    <property type="entry name" value="GENERAL SECRETION PATHWAY PROTEIN G"/>
    <property type="match status" value="1"/>
</dbReference>
<keyword evidence="3 7" id="KW-0812">Transmembrane</keyword>
<protein>
    <submittedName>
        <fullName evidence="8">Prepilin-type N-terminal cleavage/methylation domain-containing protein</fullName>
    </submittedName>
</protein>
<dbReference type="NCBIfam" id="TIGR02532">
    <property type="entry name" value="IV_pilin_GFxxxE"/>
    <property type="match status" value="1"/>
</dbReference>
<comment type="caution">
    <text evidence="8">The sequence shown here is derived from an EMBL/GenBank/DDBJ whole genome shotgun (WGS) entry which is preliminary data.</text>
</comment>
<dbReference type="Pfam" id="PF07963">
    <property type="entry name" value="N_methyl"/>
    <property type="match status" value="1"/>
</dbReference>
<dbReference type="EMBL" id="QZKI01000048">
    <property type="protein sequence ID" value="RJP72171.1"/>
    <property type="molecule type" value="Genomic_DNA"/>
</dbReference>
<evidence type="ECO:0000256" key="7">
    <source>
        <dbReference type="SAM" id="Phobius"/>
    </source>
</evidence>
<evidence type="ECO:0000256" key="6">
    <source>
        <dbReference type="SAM" id="MobiDB-lite"/>
    </source>
</evidence>
<dbReference type="SUPFAM" id="SSF54523">
    <property type="entry name" value="Pili subunits"/>
    <property type="match status" value="1"/>
</dbReference>
<organism evidence="8 9">
    <name type="scientific">Candidatus Abyssobacteria bacterium SURF_17</name>
    <dbReference type="NCBI Taxonomy" id="2093361"/>
    <lineage>
        <taxon>Bacteria</taxon>
        <taxon>Pseudomonadati</taxon>
        <taxon>Candidatus Hydrogenedentota</taxon>
        <taxon>Candidatus Abyssobacteria</taxon>
    </lineage>
</organism>
<name>A0A419F253_9BACT</name>
<dbReference type="PANTHER" id="PTHR30093:SF44">
    <property type="entry name" value="TYPE II SECRETION SYSTEM CORE PROTEIN G"/>
    <property type="match status" value="1"/>
</dbReference>
<accession>A0A419F253</accession>
<proteinExistence type="predicted"/>
<evidence type="ECO:0000256" key="2">
    <source>
        <dbReference type="ARBA" id="ARBA00022481"/>
    </source>
</evidence>
<dbReference type="InterPro" id="IPR045584">
    <property type="entry name" value="Pilin-like"/>
</dbReference>
<feature type="region of interest" description="Disordered" evidence="6">
    <location>
        <begin position="367"/>
        <end position="434"/>
    </location>
</feature>
<evidence type="ECO:0000313" key="9">
    <source>
        <dbReference type="Proteomes" id="UP000285961"/>
    </source>
</evidence>
<keyword evidence="2" id="KW-0488">Methylation</keyword>
<evidence type="ECO:0000313" key="8">
    <source>
        <dbReference type="EMBL" id="RJP72171.1"/>
    </source>
</evidence>
<gene>
    <name evidence="8" type="ORF">C4532_06450</name>
</gene>
<evidence type="ECO:0000256" key="3">
    <source>
        <dbReference type="ARBA" id="ARBA00022692"/>
    </source>
</evidence>
<dbReference type="AlphaFoldDB" id="A0A419F253"/>
<dbReference type="GO" id="GO:0015627">
    <property type="term" value="C:type II protein secretion system complex"/>
    <property type="evidence" value="ECO:0007669"/>
    <property type="project" value="InterPro"/>
</dbReference>
<reference evidence="8 9" key="1">
    <citation type="journal article" date="2017" name="ISME J.">
        <title>Energy and carbon metabolisms in a deep terrestrial subsurface fluid microbial community.</title>
        <authorList>
            <person name="Momper L."/>
            <person name="Jungbluth S.P."/>
            <person name="Lee M.D."/>
            <person name="Amend J.P."/>
        </authorList>
    </citation>
    <scope>NUCLEOTIDE SEQUENCE [LARGE SCALE GENOMIC DNA]</scope>
    <source>
        <strain evidence="8">SURF_17</strain>
    </source>
</reference>
<keyword evidence="4 7" id="KW-1133">Transmembrane helix</keyword>
<dbReference type="InterPro" id="IPR000983">
    <property type="entry name" value="Bac_GSPG_pilin"/>
</dbReference>
<dbReference type="GO" id="GO:0016020">
    <property type="term" value="C:membrane"/>
    <property type="evidence" value="ECO:0007669"/>
    <property type="project" value="UniProtKB-SubCell"/>
</dbReference>
<dbReference type="PRINTS" id="PR00813">
    <property type="entry name" value="BCTERIALGSPG"/>
</dbReference>
<dbReference type="GO" id="GO:0015628">
    <property type="term" value="P:protein secretion by the type II secretion system"/>
    <property type="evidence" value="ECO:0007669"/>
    <property type="project" value="InterPro"/>
</dbReference>